<organism evidence="1 2">
    <name type="scientific">Haloactinospora alba</name>
    <dbReference type="NCBI Taxonomy" id="405555"/>
    <lineage>
        <taxon>Bacteria</taxon>
        <taxon>Bacillati</taxon>
        <taxon>Actinomycetota</taxon>
        <taxon>Actinomycetes</taxon>
        <taxon>Streptosporangiales</taxon>
        <taxon>Nocardiopsidaceae</taxon>
        <taxon>Haloactinospora</taxon>
    </lineage>
</organism>
<comment type="caution">
    <text evidence="1">The sequence shown here is derived from an EMBL/GenBank/DDBJ whole genome shotgun (WGS) entry which is preliminary data.</text>
</comment>
<dbReference type="Proteomes" id="UP000317422">
    <property type="component" value="Unassembled WGS sequence"/>
</dbReference>
<keyword evidence="2" id="KW-1185">Reference proteome</keyword>
<accession>A0A543NGA6</accession>
<evidence type="ECO:0000313" key="1">
    <source>
        <dbReference type="EMBL" id="TQN30875.1"/>
    </source>
</evidence>
<sequence length="68" mass="6934">MILLTVVALAVAAPAASPGAVSGYDLVRCFSPGATRGAGVALVCYSAGSHLRRCGRRPGATTRHPNRK</sequence>
<evidence type="ECO:0000313" key="2">
    <source>
        <dbReference type="Proteomes" id="UP000317422"/>
    </source>
</evidence>
<dbReference type="AlphaFoldDB" id="A0A543NGA6"/>
<dbReference type="EMBL" id="VFQC01000001">
    <property type="protein sequence ID" value="TQN30875.1"/>
    <property type="molecule type" value="Genomic_DNA"/>
</dbReference>
<gene>
    <name evidence="1" type="ORF">FHX37_0763</name>
</gene>
<protein>
    <submittedName>
        <fullName evidence="1">Uncharacterized protein</fullName>
    </submittedName>
</protein>
<dbReference type="RefSeq" id="WP_141922140.1">
    <property type="nucleotide sequence ID" value="NZ_VFQC01000001.1"/>
</dbReference>
<name>A0A543NGA6_9ACTN</name>
<reference evidence="1 2" key="1">
    <citation type="submission" date="2019-06" db="EMBL/GenBank/DDBJ databases">
        <title>Sequencing the genomes of 1000 actinobacteria strains.</title>
        <authorList>
            <person name="Klenk H.-P."/>
        </authorList>
    </citation>
    <scope>NUCLEOTIDE SEQUENCE [LARGE SCALE GENOMIC DNA]</scope>
    <source>
        <strain evidence="1 2">DSM 45015</strain>
    </source>
</reference>
<proteinExistence type="predicted"/>